<evidence type="ECO:0000313" key="2">
    <source>
        <dbReference type="Proteomes" id="UP000252107"/>
    </source>
</evidence>
<dbReference type="EMBL" id="LXQD01000087">
    <property type="protein sequence ID" value="RCJ38778.1"/>
    <property type="molecule type" value="Genomic_DNA"/>
</dbReference>
<evidence type="ECO:0000313" key="1">
    <source>
        <dbReference type="EMBL" id="RCJ38778.1"/>
    </source>
</evidence>
<organism evidence="1 2">
    <name type="scientific">Nostoc minutum NIES-26</name>
    <dbReference type="NCBI Taxonomy" id="1844469"/>
    <lineage>
        <taxon>Bacteria</taxon>
        <taxon>Bacillati</taxon>
        <taxon>Cyanobacteriota</taxon>
        <taxon>Cyanophyceae</taxon>
        <taxon>Nostocales</taxon>
        <taxon>Nostocaceae</taxon>
        <taxon>Nostoc</taxon>
    </lineage>
</organism>
<sequence>MRKYDASQIKVQNIPQLEQLEGGKCCRTYVYRFTNPLPEQNVIDQIANNLHKSFIFTKEVYEIPEDVEIFASILIERLQDNEARIRVLTDSPEEPCIYIFGIRTLPRKIEEKLGIVQSIQGEEREIWIYSAERKSN</sequence>
<proteinExistence type="predicted"/>
<dbReference type="Proteomes" id="UP000252107">
    <property type="component" value="Unassembled WGS sequence"/>
</dbReference>
<gene>
    <name evidence="1" type="ORF">A6770_12810</name>
</gene>
<protein>
    <submittedName>
        <fullName evidence="1">Uncharacterized protein</fullName>
    </submittedName>
</protein>
<accession>A0A367RQF5</accession>
<comment type="caution">
    <text evidence="1">The sequence shown here is derived from an EMBL/GenBank/DDBJ whole genome shotgun (WGS) entry which is preliminary data.</text>
</comment>
<keyword evidence="2" id="KW-1185">Reference proteome</keyword>
<dbReference type="AlphaFoldDB" id="A0A367RQF5"/>
<reference evidence="1" key="1">
    <citation type="submission" date="2016-04" db="EMBL/GenBank/DDBJ databases">
        <authorList>
            <person name="Tabuchi Yagui T.R."/>
        </authorList>
    </citation>
    <scope>NUCLEOTIDE SEQUENCE [LARGE SCALE GENOMIC DNA]</scope>
    <source>
        <strain evidence="1">NIES-26</strain>
    </source>
</reference>
<name>A0A367RQF5_9NOSO</name>